<protein>
    <recommendedName>
        <fullName evidence="4">Zn-dependent proteases</fullName>
    </recommendedName>
</protein>
<feature type="transmembrane region" description="Helical" evidence="1">
    <location>
        <begin position="115"/>
        <end position="136"/>
    </location>
</feature>
<feature type="transmembrane region" description="Helical" evidence="1">
    <location>
        <begin position="213"/>
        <end position="234"/>
    </location>
</feature>
<feature type="transmembrane region" description="Helical" evidence="1">
    <location>
        <begin position="148"/>
        <end position="167"/>
    </location>
</feature>
<feature type="transmembrane region" description="Helical" evidence="1">
    <location>
        <begin position="266"/>
        <end position="283"/>
    </location>
</feature>
<feature type="transmembrane region" description="Helical" evidence="1">
    <location>
        <begin position="241"/>
        <end position="260"/>
    </location>
</feature>
<reference evidence="2 3" key="1">
    <citation type="submission" date="2018-08" db="EMBL/GenBank/DDBJ databases">
        <title>A genome reference for cultivated species of the human gut microbiota.</title>
        <authorList>
            <person name="Zou Y."/>
            <person name="Xue W."/>
            <person name="Luo G."/>
        </authorList>
    </citation>
    <scope>NUCLEOTIDE SEQUENCE [LARGE SCALE GENOMIC DNA]</scope>
    <source>
        <strain evidence="2 3">AF24-4</strain>
    </source>
</reference>
<feature type="transmembrane region" description="Helical" evidence="1">
    <location>
        <begin position="179"/>
        <end position="201"/>
    </location>
</feature>
<dbReference type="RefSeq" id="WP_118125921.1">
    <property type="nucleotide sequence ID" value="NZ_JBBNFR010000006.1"/>
</dbReference>
<evidence type="ECO:0000313" key="3">
    <source>
        <dbReference type="Proteomes" id="UP000285820"/>
    </source>
</evidence>
<organism evidence="2 3">
    <name type="scientific">Roseburia inulinivorans</name>
    <dbReference type="NCBI Taxonomy" id="360807"/>
    <lineage>
        <taxon>Bacteria</taxon>
        <taxon>Bacillati</taxon>
        <taxon>Bacillota</taxon>
        <taxon>Clostridia</taxon>
        <taxon>Lachnospirales</taxon>
        <taxon>Lachnospiraceae</taxon>
        <taxon>Roseburia</taxon>
    </lineage>
</organism>
<accession>A0A3R5WAS1</accession>
<evidence type="ECO:0000256" key="1">
    <source>
        <dbReference type="SAM" id="Phobius"/>
    </source>
</evidence>
<evidence type="ECO:0008006" key="4">
    <source>
        <dbReference type="Google" id="ProtNLM"/>
    </source>
</evidence>
<dbReference type="EMBL" id="QRUN01000009">
    <property type="protein sequence ID" value="RGR68517.1"/>
    <property type="molecule type" value="Genomic_DNA"/>
</dbReference>
<keyword evidence="1" id="KW-0812">Transmembrane</keyword>
<sequence length="361" mass="41940">MYKLKDGFSCVRNKTLTGEKIIVGIKDTNSYILIKKDYEEAFYSLVNKLTSGKEIESLNSKERNLYDVFIKKGFFQDEKFKAGSFNEYNFFVKKIYEKKIENKLNIKNNDCKKKIFVMSYICTFLIGMIFLCENYITFMNIRLNIKLFTAMDLIVCIFGFPVILDIMHEFGHYFTAKMIGIQVDKVTIGFFVTWPTVFLQYKGLNLHKTWEKVCVASGGIVIHLINIVFGTIIYSLGIEHVVLCVWIIANMGMVIGNLMFLGPTDGYFILTSLLGIYNFRYIGYKTLCYCIYKKGNRPDSYGVFCGGLLTVLWCISFAGIYLSCRYYAEVFNIRLLYVDICSFIWTLLLIIRFILKIRKIN</sequence>
<evidence type="ECO:0000313" key="2">
    <source>
        <dbReference type="EMBL" id="RGR68517.1"/>
    </source>
</evidence>
<comment type="caution">
    <text evidence="2">The sequence shown here is derived from an EMBL/GenBank/DDBJ whole genome shotgun (WGS) entry which is preliminary data.</text>
</comment>
<dbReference type="Proteomes" id="UP000285820">
    <property type="component" value="Unassembled WGS sequence"/>
</dbReference>
<gene>
    <name evidence="2" type="ORF">DWY29_08170</name>
</gene>
<keyword evidence="1" id="KW-0472">Membrane</keyword>
<proteinExistence type="predicted"/>
<name>A0A3R5WAS1_9FIRM</name>
<feature type="transmembrane region" description="Helical" evidence="1">
    <location>
        <begin position="303"/>
        <end position="323"/>
    </location>
</feature>
<feature type="transmembrane region" description="Helical" evidence="1">
    <location>
        <begin position="335"/>
        <end position="355"/>
    </location>
</feature>
<keyword evidence="1" id="KW-1133">Transmembrane helix</keyword>
<dbReference type="AlphaFoldDB" id="A0A3R5WAS1"/>